<dbReference type="InterPro" id="IPR036779">
    <property type="entry name" value="LysM_dom_sf"/>
</dbReference>
<evidence type="ECO:0000259" key="2">
    <source>
        <dbReference type="PROSITE" id="PS51782"/>
    </source>
</evidence>
<accession>A0ABM6A940</accession>
<keyword evidence="4" id="KW-1185">Reference proteome</keyword>
<dbReference type="PANTHER" id="PTHR33734">
    <property type="entry name" value="LYSM DOMAIN-CONTAINING GPI-ANCHORED PROTEIN 2"/>
    <property type="match status" value="1"/>
</dbReference>
<dbReference type="Pfam" id="PF01476">
    <property type="entry name" value="LysM"/>
    <property type="match status" value="1"/>
</dbReference>
<dbReference type="InterPro" id="IPR014256">
    <property type="entry name" value="Spore_VI_D"/>
</dbReference>
<dbReference type="Proteomes" id="UP000076226">
    <property type="component" value="Chromosome"/>
</dbReference>
<evidence type="ECO:0000256" key="1">
    <source>
        <dbReference type="SAM" id="MobiDB-lite"/>
    </source>
</evidence>
<evidence type="ECO:0000313" key="3">
    <source>
        <dbReference type="EMBL" id="AMX82724.1"/>
    </source>
</evidence>
<proteinExistence type="predicted"/>
<dbReference type="SUPFAM" id="SSF54106">
    <property type="entry name" value="LysM domain"/>
    <property type="match status" value="1"/>
</dbReference>
<dbReference type="SMART" id="SM00257">
    <property type="entry name" value="LysM"/>
    <property type="match status" value="1"/>
</dbReference>
<dbReference type="PROSITE" id="PS51782">
    <property type="entry name" value="LYSM"/>
    <property type="match status" value="1"/>
</dbReference>
<dbReference type="Gene3D" id="3.10.350.10">
    <property type="entry name" value="LysM domain"/>
    <property type="match status" value="1"/>
</dbReference>
<dbReference type="RefSeq" id="WP_063165111.1">
    <property type="nucleotide sequence ID" value="NZ_CP014342.1"/>
</dbReference>
<dbReference type="PANTHER" id="PTHR33734:SF36">
    <property type="entry name" value="STAGE VI SPORULATION PROTEIN D"/>
    <property type="match status" value="1"/>
</dbReference>
<dbReference type="InterPro" id="IPR018392">
    <property type="entry name" value="LysM"/>
</dbReference>
<reference evidence="3 4" key="1">
    <citation type="submission" date="2016-02" db="EMBL/GenBank/DDBJ databases">
        <title>Complete genome sequence of Geobacillus subterraneus KCTC 3922T.</title>
        <authorList>
            <person name="Lee D.-W."/>
            <person name="Lee Y.-J."/>
            <person name="Lee S.-J."/>
            <person name="Park G.-S."/>
            <person name="Lee S.-J."/>
            <person name="Shin J.-H."/>
        </authorList>
    </citation>
    <scope>NUCLEOTIDE SEQUENCE [LARGE SCALE GENOMIC DNA]</scope>
    <source>
        <strain evidence="3 4">KCTC 3922</strain>
    </source>
</reference>
<name>A0ABM6A940_9BACL</name>
<dbReference type="EMBL" id="CP014342">
    <property type="protein sequence ID" value="AMX82724.1"/>
    <property type="molecule type" value="Genomic_DNA"/>
</dbReference>
<feature type="domain" description="LysM" evidence="2">
    <location>
        <begin position="300"/>
        <end position="344"/>
    </location>
</feature>
<gene>
    <name evidence="3" type="ORF">GS3922_02985</name>
</gene>
<protein>
    <submittedName>
        <fullName evidence="3">Stage VI sporulation protein D</fullName>
    </submittedName>
</protein>
<dbReference type="NCBIfam" id="TIGR02907">
    <property type="entry name" value="spore_VI_D"/>
    <property type="match status" value="1"/>
</dbReference>
<evidence type="ECO:0000313" key="4">
    <source>
        <dbReference type="Proteomes" id="UP000076226"/>
    </source>
</evidence>
<organism evidence="3 4">
    <name type="scientific">Geobacillus subterraneus</name>
    <dbReference type="NCBI Taxonomy" id="129338"/>
    <lineage>
        <taxon>Bacteria</taxon>
        <taxon>Bacillati</taxon>
        <taxon>Bacillota</taxon>
        <taxon>Bacilli</taxon>
        <taxon>Bacillales</taxon>
        <taxon>Anoxybacillaceae</taxon>
        <taxon>Geobacillus</taxon>
    </lineage>
</organism>
<dbReference type="InterPro" id="IPR048862">
    <property type="entry name" value="SPOCS_spoVID_N"/>
</dbReference>
<feature type="region of interest" description="Disordered" evidence="1">
    <location>
        <begin position="173"/>
        <end position="208"/>
    </location>
</feature>
<dbReference type="CDD" id="cd00118">
    <property type="entry name" value="LysM"/>
    <property type="match status" value="1"/>
</dbReference>
<dbReference type="Pfam" id="PF20918">
    <property type="entry name" value="SPOCS_spoVID-N"/>
    <property type="match status" value="1"/>
</dbReference>
<sequence length="354" mass="39332">MEQSYLRFSLEESVWFKSGQEVAEFLSISLDPIISVDEYDQYITIRGALELSGEFRQADEPQQADVDDDAFELASYRFIQHISVREDGISELSHRFPIDITIPKNRIRELEDVYVTVESFDYDLSDNGRLLVTADISISGISESPLVDDLPNDDEDEEPLFAPFESIARKEAADDEAFTSENQPASEAGEQPVAAVSEAPPSTVEPAAVRHEETLSNETEDVKEPFLPLETETKAVNAEGEEEIDSVLPPTEAKVSIGAAKKAVSEEDEEEQQAEVKSENALYLTKLFAKSEAEEFTTVKICIVQQGDSLDKIAERYDVTVSQLLRANDLESPDDVHEGQLLYIPALAGSRPFS</sequence>